<evidence type="ECO:0000259" key="2">
    <source>
        <dbReference type="Pfam" id="PF00188"/>
    </source>
</evidence>
<feature type="region of interest" description="Disordered" evidence="1">
    <location>
        <begin position="75"/>
        <end position="150"/>
    </location>
</feature>
<organism evidence="3 4">
    <name type="scientific">Streptacidiphilus monticola</name>
    <dbReference type="NCBI Taxonomy" id="2161674"/>
    <lineage>
        <taxon>Bacteria</taxon>
        <taxon>Bacillati</taxon>
        <taxon>Actinomycetota</taxon>
        <taxon>Actinomycetes</taxon>
        <taxon>Kitasatosporales</taxon>
        <taxon>Streptomycetaceae</taxon>
        <taxon>Streptacidiphilus</taxon>
    </lineage>
</organism>
<dbReference type="InterPro" id="IPR035940">
    <property type="entry name" value="CAP_sf"/>
</dbReference>
<accession>A0ABW1FY27</accession>
<dbReference type="RefSeq" id="WP_380580576.1">
    <property type="nucleotide sequence ID" value="NZ_JBHSQJ010000019.1"/>
</dbReference>
<dbReference type="SUPFAM" id="SSF55797">
    <property type="entry name" value="PR-1-like"/>
    <property type="match status" value="1"/>
</dbReference>
<gene>
    <name evidence="3" type="ORF">ACFP3V_06200</name>
</gene>
<dbReference type="InterPro" id="IPR014044">
    <property type="entry name" value="CAP_dom"/>
</dbReference>
<feature type="domain" description="SCP" evidence="2">
    <location>
        <begin position="160"/>
        <end position="274"/>
    </location>
</feature>
<comment type="caution">
    <text evidence="3">The sequence shown here is derived from an EMBL/GenBank/DDBJ whole genome shotgun (WGS) entry which is preliminary data.</text>
</comment>
<dbReference type="Gene3D" id="3.40.33.10">
    <property type="entry name" value="CAP"/>
    <property type="match status" value="1"/>
</dbReference>
<proteinExistence type="predicted"/>
<protein>
    <submittedName>
        <fullName evidence="3">CAP domain-containing protein</fullName>
    </submittedName>
</protein>
<evidence type="ECO:0000256" key="1">
    <source>
        <dbReference type="SAM" id="MobiDB-lite"/>
    </source>
</evidence>
<dbReference type="Proteomes" id="UP001596174">
    <property type="component" value="Unassembled WGS sequence"/>
</dbReference>
<evidence type="ECO:0000313" key="3">
    <source>
        <dbReference type="EMBL" id="MFC5906803.1"/>
    </source>
</evidence>
<dbReference type="PANTHER" id="PTHR31157">
    <property type="entry name" value="SCP DOMAIN-CONTAINING PROTEIN"/>
    <property type="match status" value="1"/>
</dbReference>
<name>A0ABW1FY27_9ACTN</name>
<feature type="compositionally biased region" description="Low complexity" evidence="1">
    <location>
        <begin position="78"/>
        <end position="150"/>
    </location>
</feature>
<dbReference type="Pfam" id="PF00188">
    <property type="entry name" value="CAP"/>
    <property type="match status" value="1"/>
</dbReference>
<feature type="region of interest" description="Disordered" evidence="1">
    <location>
        <begin position="1"/>
        <end position="29"/>
    </location>
</feature>
<dbReference type="CDD" id="cd05379">
    <property type="entry name" value="CAP_bacterial"/>
    <property type="match status" value="1"/>
</dbReference>
<keyword evidence="4" id="KW-1185">Reference proteome</keyword>
<sequence>MPRHARTPAPAPVPADSRRAANSRRRRRAKRLRGSLLLCCLLLAAGAGGVLGGVVPLPPGVSKSLALSGDSATQAVASTTPGGHPTSPSTAASGAAPVVAGTTRVTPAPSASSRPASPSASADPSPAPPSATASHVAAVSTPSTPATTADPVAAAQAEVLRLVNIQRAQAGCGALKASKPLDGLAQSFSHEMAVRNFFSHTDPDGKTPWDRAKALGITNLGGENIARGQQTPAAVMDAWMHSPGHRANILNCSYHSLGVGAYFAPGGPWWTQDFGF</sequence>
<dbReference type="PANTHER" id="PTHR31157:SF1">
    <property type="entry name" value="SCP DOMAIN-CONTAINING PROTEIN"/>
    <property type="match status" value="1"/>
</dbReference>
<reference evidence="4" key="1">
    <citation type="journal article" date="2019" name="Int. J. Syst. Evol. Microbiol.">
        <title>The Global Catalogue of Microorganisms (GCM) 10K type strain sequencing project: providing services to taxonomists for standard genome sequencing and annotation.</title>
        <authorList>
            <consortium name="The Broad Institute Genomics Platform"/>
            <consortium name="The Broad Institute Genome Sequencing Center for Infectious Disease"/>
            <person name="Wu L."/>
            <person name="Ma J."/>
        </authorList>
    </citation>
    <scope>NUCLEOTIDE SEQUENCE [LARGE SCALE GENOMIC DNA]</scope>
    <source>
        <strain evidence="4">JCM 4816</strain>
    </source>
</reference>
<dbReference type="EMBL" id="JBHSQJ010000019">
    <property type="protein sequence ID" value="MFC5906803.1"/>
    <property type="molecule type" value="Genomic_DNA"/>
</dbReference>
<evidence type="ECO:0000313" key="4">
    <source>
        <dbReference type="Proteomes" id="UP001596174"/>
    </source>
</evidence>